<evidence type="ECO:0000313" key="2">
    <source>
        <dbReference type="EMBL" id="AGF93102.1"/>
    </source>
</evidence>
<gene>
    <name evidence="2" type="ORF">FLSS-17_0010</name>
</gene>
<keyword evidence="1" id="KW-0175">Coiled coil</keyword>
<organism evidence="2">
    <name type="scientific">uncultured organism</name>
    <dbReference type="NCBI Taxonomy" id="155900"/>
    <lineage>
        <taxon>unclassified sequences</taxon>
        <taxon>environmental samples</taxon>
    </lineage>
</organism>
<evidence type="ECO:0000256" key="1">
    <source>
        <dbReference type="SAM" id="Coils"/>
    </source>
</evidence>
<sequence length="452" mass="50293">MVVGGNMDSFEKFNGRILESDQEGKSWKVSLIEEGASSNGYNGYKRYYPGTLLENIVERFEDIPAYMYQAGEDILDHLPEDARKIGQLNLNLIGFYENPRLETIEGKKNIVADLKVHDGAESVRELLKDMWNRGKELGVSIVAEGKVEIGKVKGKKYAVMKDIIPESVDPVTNPATGARFLELKEKEVGNLHFESELGGLVSSFDPDIEEQLGVEINSEADLDVEERQIVLDSLIESVEGVSEVLTSELSFIRDDIGEASEEFLASALSFLNDSLSGETNFTEGKDNEDIISNLKELSGEEDLSSFSEALDQGNVQQFLSMLGLEEKISQKEGNVSEVEERVEALESKVDDIGTTLNKFEDYLKEERMTEKLEESGLPSAAEKRVRKQLKDAEDDIGLTEIEEAIENEEEFFNEIIGDIGSTVSGLGGNEVKENGEEVEEEVKEFFSGKIKH</sequence>
<dbReference type="AlphaFoldDB" id="M1Q1I3"/>
<proteinExistence type="predicted"/>
<name>M1Q1I3_9ZZZZ</name>
<dbReference type="EMBL" id="JX684082">
    <property type="protein sequence ID" value="AGF93102.1"/>
    <property type="molecule type" value="Genomic_DNA"/>
</dbReference>
<protein>
    <submittedName>
        <fullName evidence="2">Uncharacterized protein</fullName>
    </submittedName>
</protein>
<accession>M1Q1I3</accession>
<feature type="coiled-coil region" evidence="1">
    <location>
        <begin position="321"/>
        <end position="355"/>
    </location>
</feature>
<reference evidence="2" key="1">
    <citation type="journal article" date="2013" name="Syst. Appl. Microbiol.">
        <title>New insights into the archaeal diversity of a hypersaline microbial mat obtained by a metagenomic approach.</title>
        <authorList>
            <person name="Lopez-Lopez A."/>
            <person name="Richter M."/>
            <person name="Pena A."/>
            <person name="Tamames J."/>
            <person name="Rossello-Mora R."/>
        </authorList>
    </citation>
    <scope>NUCLEOTIDE SEQUENCE</scope>
</reference>